<proteinExistence type="inferred from homology"/>
<sequence>MDTQYVLCSWKGRLWPAKVLSRSWTLPKYKRRRVLSLQVQILSEDQKLRVKGKDARALNKLEIEALATSARAWSRATVPSGEKRRYRRALRVALEILTEKAHLDQGRKPEEPGTPKVPAEVLQKPASWRPRRKYQGRKGHFWTKKRGQRGSLCVHSEKENDLHGENSQVHTAIRLSPAEKQAEASQGAHERPDFLPPCGGDLQEEGAEEAGPFARSPTAGEDACAKDEKPAWSPPARLFAAVPKAEHQEAGDTCPETPATSQESTAFAENAEGPGEGALEGMAASSTCSTPSLHRSLGFAHRKRKLEAPDPKKGLRGRPRPVRSQTMRDARASTIRAGDRPARGAAAGPLAREPCPIKRGTMVWFKFQDHPFWPAVVKSVCKTQKTARVLLIEANLRGERSGIRVPLHRLKHLDCEEKEKLLKRASKAYRQSVNWCLSLIAHYRERVGRGSFVGSFLDYYAADASYPMRKAIQDGDLNVNFPKVNYADLEDSEEETSVGVGGKRPCKKLLPDRMKAAWDRANQKLVDFIVKKKGVDHHLLDIVKGRKQSRWLTSFLSENRYVFCIETYLEDEDQLDVVVKHLQEIYEQADKALLALIRDDKVRFLVEVLLPEAIICSIAALDELDYKGAEEKYLRGPPVHPREKELFDKDILKQMRKTSRRGRKVVRSLPQPCTSAGASSSPQPIRPPICVKGGASPPP</sequence>
<dbReference type="CDD" id="cd06080">
    <property type="entry name" value="PWWP_MUM1-like"/>
    <property type="match status" value="1"/>
</dbReference>
<feature type="compositionally biased region" description="Polar residues" evidence="2">
    <location>
        <begin position="671"/>
        <end position="683"/>
    </location>
</feature>
<feature type="compositionally biased region" description="Low complexity" evidence="2">
    <location>
        <begin position="343"/>
        <end position="352"/>
    </location>
</feature>
<reference evidence="7 8" key="1">
    <citation type="submission" date="2019-04" db="EMBL/GenBank/DDBJ databases">
        <authorList>
            <person name="Alioto T."/>
            <person name="Alioto T."/>
        </authorList>
    </citation>
    <scope>NUCLEOTIDE SEQUENCE [LARGE SCALE GENOMIC DNA]</scope>
</reference>
<gene>
    <name evidence="6" type="ORF">GHT09_015226</name>
    <name evidence="7" type="ORF">MONAX_5E032836</name>
</gene>
<dbReference type="Proteomes" id="UP000662637">
    <property type="component" value="Unassembled WGS sequence"/>
</dbReference>
<keyword evidence="8" id="KW-1185">Reference proteome</keyword>
<evidence type="ECO:0000259" key="3">
    <source>
        <dbReference type="Pfam" id="PF20884"/>
    </source>
</evidence>
<feature type="compositionally biased region" description="Polar residues" evidence="2">
    <location>
        <begin position="284"/>
        <end position="293"/>
    </location>
</feature>
<dbReference type="Gene3D" id="2.30.30.140">
    <property type="match status" value="1"/>
</dbReference>
<dbReference type="InterPro" id="IPR048795">
    <property type="entry name" value="PWP3A_3B_4_C"/>
</dbReference>
<dbReference type="Pfam" id="PF20887">
    <property type="entry name" value="PWP3A-B_N"/>
    <property type="match status" value="1"/>
</dbReference>
<dbReference type="PANTHER" id="PTHR31333:SF2">
    <property type="entry name" value="PWWP DOMAIN-CONTAINING DNA REPAIR FACTOR 4"/>
    <property type="match status" value="1"/>
</dbReference>
<evidence type="ECO:0000259" key="4">
    <source>
        <dbReference type="Pfam" id="PF20886"/>
    </source>
</evidence>
<feature type="domain" description="PWWP" evidence="4">
    <location>
        <begin position="511"/>
        <end position="651"/>
    </location>
</feature>
<dbReference type="Pfam" id="PF20886">
    <property type="entry name" value="PWP3A-B_C"/>
    <property type="match status" value="1"/>
</dbReference>
<feature type="compositionally biased region" description="Basic residues" evidence="2">
    <location>
        <begin position="656"/>
        <end position="666"/>
    </location>
</feature>
<dbReference type="InterPro" id="IPR048765">
    <property type="entry name" value="PWP3A_3B_4_N"/>
</dbReference>
<feature type="compositionally biased region" description="Polar residues" evidence="2">
    <location>
        <begin position="258"/>
        <end position="267"/>
    </location>
</feature>
<dbReference type="Proteomes" id="UP000335636">
    <property type="component" value="Unassembled WGS sequence"/>
</dbReference>
<dbReference type="InterPro" id="IPR035504">
    <property type="entry name" value="MUM1-like_PWWP"/>
</dbReference>
<feature type="domain" description="MUM1-like PWWP" evidence="3">
    <location>
        <begin position="359"/>
        <end position="436"/>
    </location>
</feature>
<accession>A0A5E4D589</accession>
<dbReference type="AlphaFoldDB" id="A0A5E4D589"/>
<name>A0A5E4D589_MARMO</name>
<feature type="region of interest" description="Disordered" evidence="2">
    <location>
        <begin position="656"/>
        <end position="699"/>
    </location>
</feature>
<dbReference type="EMBL" id="WJEC01004347">
    <property type="protein sequence ID" value="KAF7474091.1"/>
    <property type="molecule type" value="Genomic_DNA"/>
</dbReference>
<reference evidence="6" key="2">
    <citation type="submission" date="2020-08" db="EMBL/GenBank/DDBJ databases">
        <authorList>
            <person name="Shumante A."/>
            <person name="Zimin A.V."/>
            <person name="Puiu D."/>
            <person name="Salzberg S.L."/>
        </authorList>
    </citation>
    <scope>NUCLEOTIDE SEQUENCE</scope>
    <source>
        <strain evidence="6">WC2-LM</strain>
        <tissue evidence="6">Liver</tissue>
    </source>
</reference>
<feature type="domain" description="PWWP" evidence="5">
    <location>
        <begin position="5"/>
        <end position="99"/>
    </location>
</feature>
<dbReference type="EMBL" id="CABDUW010002824">
    <property type="protein sequence ID" value="VTJ88129.1"/>
    <property type="molecule type" value="Genomic_DNA"/>
</dbReference>
<evidence type="ECO:0000313" key="6">
    <source>
        <dbReference type="EMBL" id="KAF7474091.1"/>
    </source>
</evidence>
<evidence type="ECO:0000313" key="7">
    <source>
        <dbReference type="EMBL" id="VTJ88129.1"/>
    </source>
</evidence>
<dbReference type="FunFam" id="2.30.30.140:FF:000063">
    <property type="entry name" value="PWWP domain-containing DNA repair factor 3A"/>
    <property type="match status" value="1"/>
</dbReference>
<evidence type="ECO:0000259" key="5">
    <source>
        <dbReference type="Pfam" id="PF20887"/>
    </source>
</evidence>
<feature type="compositionally biased region" description="Basic and acidic residues" evidence="2">
    <location>
        <begin position="326"/>
        <end position="342"/>
    </location>
</feature>
<feature type="region of interest" description="Disordered" evidence="2">
    <location>
        <begin position="177"/>
        <end position="231"/>
    </location>
</feature>
<dbReference type="PANTHER" id="PTHR31333">
    <property type="entry name" value="PWWP DOMAIN-CONTAINING DNA REPAIR FACTOR 3 FAMILY MEMBER"/>
    <property type="match status" value="1"/>
</dbReference>
<dbReference type="Gene3D" id="6.10.300.20">
    <property type="match status" value="1"/>
</dbReference>
<evidence type="ECO:0000313" key="8">
    <source>
        <dbReference type="Proteomes" id="UP000335636"/>
    </source>
</evidence>
<dbReference type="InterPro" id="IPR040263">
    <property type="entry name" value="PWP3A_3B_4"/>
</dbReference>
<comment type="similarity">
    <text evidence="1">Belongs to the PWWP3A family.</text>
</comment>
<dbReference type="SUPFAM" id="SSF63748">
    <property type="entry name" value="Tudor/PWWP/MBT"/>
    <property type="match status" value="1"/>
</dbReference>
<feature type="region of interest" description="Disordered" evidence="2">
    <location>
        <begin position="243"/>
        <end position="352"/>
    </location>
</feature>
<organism evidence="7 8">
    <name type="scientific">Marmota monax</name>
    <name type="common">Woodchuck</name>
    <dbReference type="NCBI Taxonomy" id="9995"/>
    <lineage>
        <taxon>Eukaryota</taxon>
        <taxon>Metazoa</taxon>
        <taxon>Chordata</taxon>
        <taxon>Craniata</taxon>
        <taxon>Vertebrata</taxon>
        <taxon>Euteleostomi</taxon>
        <taxon>Mammalia</taxon>
        <taxon>Eutheria</taxon>
        <taxon>Euarchontoglires</taxon>
        <taxon>Glires</taxon>
        <taxon>Rodentia</taxon>
        <taxon>Sciuromorpha</taxon>
        <taxon>Sciuridae</taxon>
        <taxon>Xerinae</taxon>
        <taxon>Marmotini</taxon>
        <taxon>Marmota</taxon>
    </lineage>
</organism>
<evidence type="ECO:0000256" key="2">
    <source>
        <dbReference type="SAM" id="MobiDB-lite"/>
    </source>
</evidence>
<protein>
    <submittedName>
        <fullName evidence="6">PWWP domain-containing protein MUM1L1-like</fullName>
    </submittedName>
</protein>
<evidence type="ECO:0000256" key="1">
    <source>
        <dbReference type="ARBA" id="ARBA00008188"/>
    </source>
</evidence>
<dbReference type="Pfam" id="PF20884">
    <property type="entry name" value="MUM1-like_PWWP"/>
    <property type="match status" value="1"/>
</dbReference>